<sequence length="76" mass="8792">MGTYFINPNIRNASGVYSFHDQIPVIQRENLVDNNDNRYNRFETLYLLLVPYSGFYFCIGFIFGGLATFIITLILS</sequence>
<organism evidence="2 3">
    <name type="scientific">Caenorhabditis tropicalis</name>
    <dbReference type="NCBI Taxonomy" id="1561998"/>
    <lineage>
        <taxon>Eukaryota</taxon>
        <taxon>Metazoa</taxon>
        <taxon>Ecdysozoa</taxon>
        <taxon>Nematoda</taxon>
        <taxon>Chromadorea</taxon>
        <taxon>Rhabditida</taxon>
        <taxon>Rhabditina</taxon>
        <taxon>Rhabditomorpha</taxon>
        <taxon>Rhabditoidea</taxon>
        <taxon>Rhabditidae</taxon>
        <taxon>Peloderinae</taxon>
        <taxon>Caenorhabditis</taxon>
    </lineage>
</organism>
<feature type="transmembrane region" description="Helical" evidence="1">
    <location>
        <begin position="54"/>
        <end position="75"/>
    </location>
</feature>
<reference evidence="3" key="1">
    <citation type="submission" date="2016-11" db="UniProtKB">
        <authorList>
            <consortium name="WormBaseParasite"/>
        </authorList>
    </citation>
    <scope>IDENTIFICATION</scope>
</reference>
<dbReference type="Proteomes" id="UP000095282">
    <property type="component" value="Unplaced"/>
</dbReference>
<evidence type="ECO:0000313" key="2">
    <source>
        <dbReference type="Proteomes" id="UP000095282"/>
    </source>
</evidence>
<proteinExistence type="predicted"/>
<dbReference type="WBParaSite" id="Csp11.Scaffold630.g20077.t1">
    <property type="protein sequence ID" value="Csp11.Scaffold630.g20077.t1"/>
    <property type="gene ID" value="Csp11.Scaffold630.g20077"/>
</dbReference>
<dbReference type="AlphaFoldDB" id="A0A1I7UWL6"/>
<evidence type="ECO:0000256" key="1">
    <source>
        <dbReference type="SAM" id="Phobius"/>
    </source>
</evidence>
<keyword evidence="1" id="KW-0812">Transmembrane</keyword>
<evidence type="ECO:0000313" key="3">
    <source>
        <dbReference type="WBParaSite" id="Csp11.Scaffold630.g20077.t1"/>
    </source>
</evidence>
<keyword evidence="2" id="KW-1185">Reference proteome</keyword>
<keyword evidence="1" id="KW-1133">Transmembrane helix</keyword>
<accession>A0A1I7UWL6</accession>
<name>A0A1I7UWL6_9PELO</name>
<protein>
    <submittedName>
        <fullName evidence="3">DUF5808 domain-containing protein</fullName>
    </submittedName>
</protein>
<keyword evidence="1" id="KW-0472">Membrane</keyword>